<feature type="domain" description="Trigger factor ribosome-binding bacterial" evidence="10">
    <location>
        <begin position="1"/>
        <end position="146"/>
    </location>
</feature>
<comment type="subcellular location">
    <subcellularLocation>
        <location evidence="2">Cytoplasm</location>
    </subcellularLocation>
</comment>
<comment type="catalytic activity">
    <reaction evidence="1">
        <text>[protein]-peptidylproline (omega=180) = [protein]-peptidylproline (omega=0)</text>
        <dbReference type="Rhea" id="RHEA:16237"/>
        <dbReference type="Rhea" id="RHEA-COMP:10747"/>
        <dbReference type="Rhea" id="RHEA-COMP:10748"/>
        <dbReference type="ChEBI" id="CHEBI:83833"/>
        <dbReference type="ChEBI" id="CHEBI:83834"/>
        <dbReference type="EC" id="5.2.1.8"/>
    </reaction>
</comment>
<keyword evidence="7" id="KW-0143">Chaperone</keyword>
<dbReference type="InterPro" id="IPR008880">
    <property type="entry name" value="Trigger_fac_C"/>
</dbReference>
<evidence type="ECO:0000256" key="1">
    <source>
        <dbReference type="ARBA" id="ARBA00000971"/>
    </source>
</evidence>
<dbReference type="eggNOG" id="COG0544">
    <property type="taxonomic scope" value="Bacteria"/>
</dbReference>
<dbReference type="Pfam" id="PF05698">
    <property type="entry name" value="Trigger_C"/>
    <property type="match status" value="1"/>
</dbReference>
<dbReference type="Gene3D" id="3.30.70.1050">
    <property type="entry name" value="Trigger factor ribosome-binding domain"/>
    <property type="match status" value="1"/>
</dbReference>
<dbReference type="GO" id="GO:0051083">
    <property type="term" value="P:'de novo' cotranslational protein folding"/>
    <property type="evidence" value="ECO:0007669"/>
    <property type="project" value="TreeGrafter"/>
</dbReference>
<gene>
    <name evidence="12" type="ORF">CCYN2B_30023</name>
</gene>
<organism evidence="12 13">
    <name type="scientific">Capnocytophaga cynodegmi</name>
    <dbReference type="NCBI Taxonomy" id="28189"/>
    <lineage>
        <taxon>Bacteria</taxon>
        <taxon>Pseudomonadati</taxon>
        <taxon>Bacteroidota</taxon>
        <taxon>Flavobacteriia</taxon>
        <taxon>Flavobacteriales</taxon>
        <taxon>Flavobacteriaceae</taxon>
        <taxon>Capnocytophaga</taxon>
    </lineage>
</organism>
<dbReference type="InterPro" id="IPR037041">
    <property type="entry name" value="Trigger_fac_C_sf"/>
</dbReference>
<evidence type="ECO:0000256" key="8">
    <source>
        <dbReference type="ARBA" id="ARBA00023235"/>
    </source>
</evidence>
<dbReference type="AlphaFoldDB" id="A0A0B7HDK3"/>
<evidence type="ECO:0000256" key="7">
    <source>
        <dbReference type="ARBA" id="ARBA00023186"/>
    </source>
</evidence>
<dbReference type="GO" id="GO:0015031">
    <property type="term" value="P:protein transport"/>
    <property type="evidence" value="ECO:0007669"/>
    <property type="project" value="InterPro"/>
</dbReference>
<dbReference type="Gene3D" id="1.10.3120.10">
    <property type="entry name" value="Trigger factor, C-terminal domain"/>
    <property type="match status" value="1"/>
</dbReference>
<proteinExistence type="inferred from homology"/>
<dbReference type="SUPFAM" id="SSF109998">
    <property type="entry name" value="Triger factor/SurA peptide-binding domain-like"/>
    <property type="match status" value="1"/>
</dbReference>
<dbReference type="PIRSF" id="PIRSF003095">
    <property type="entry name" value="Trigger_factor"/>
    <property type="match status" value="1"/>
</dbReference>
<accession>A0A0B7HDK3</accession>
<protein>
    <recommendedName>
        <fullName evidence="5">Trigger factor</fullName>
        <ecNumber evidence="4">5.2.1.8</ecNumber>
    </recommendedName>
    <alternativeName>
        <fullName evidence="9">PPIase</fullName>
    </alternativeName>
</protein>
<dbReference type="NCBIfam" id="TIGR00115">
    <property type="entry name" value="tig"/>
    <property type="match status" value="1"/>
</dbReference>
<dbReference type="GO" id="GO:0005737">
    <property type="term" value="C:cytoplasm"/>
    <property type="evidence" value="ECO:0007669"/>
    <property type="project" value="UniProtKB-SubCell"/>
</dbReference>
<dbReference type="RefSeq" id="WP_041992291.1">
    <property type="nucleotide sequence ID" value="NZ_CDOD01000023.1"/>
</dbReference>
<dbReference type="InterPro" id="IPR036611">
    <property type="entry name" value="Trigger_fac_ribosome-bd_sf"/>
</dbReference>
<comment type="similarity">
    <text evidence="3">Belongs to the FKBP-type PPIase family. Tig subfamily.</text>
</comment>
<evidence type="ECO:0000256" key="3">
    <source>
        <dbReference type="ARBA" id="ARBA00005464"/>
    </source>
</evidence>
<name>A0A0B7HDK3_9FLAO</name>
<evidence type="ECO:0000313" key="12">
    <source>
        <dbReference type="EMBL" id="CEN35997.1"/>
    </source>
</evidence>
<keyword evidence="13" id="KW-1185">Reference proteome</keyword>
<dbReference type="Pfam" id="PF05697">
    <property type="entry name" value="Trigger_N"/>
    <property type="match status" value="1"/>
</dbReference>
<dbReference type="STRING" id="28189.CCYN74_90008"/>
<dbReference type="GO" id="GO:0003755">
    <property type="term" value="F:peptidyl-prolyl cis-trans isomerase activity"/>
    <property type="evidence" value="ECO:0007669"/>
    <property type="project" value="UniProtKB-KW"/>
</dbReference>
<reference evidence="13" key="1">
    <citation type="submission" date="2015-01" db="EMBL/GenBank/DDBJ databases">
        <authorList>
            <person name="MANFREDI Pablo"/>
        </authorList>
    </citation>
    <scope>NUCLEOTIDE SEQUENCE [LARGE SCALE GENOMIC DNA]</scope>
    <source>
        <strain evidence="13">Ccyn2B</strain>
    </source>
</reference>
<evidence type="ECO:0000256" key="4">
    <source>
        <dbReference type="ARBA" id="ARBA00013194"/>
    </source>
</evidence>
<evidence type="ECO:0000256" key="9">
    <source>
        <dbReference type="ARBA" id="ARBA00029986"/>
    </source>
</evidence>
<dbReference type="PANTHER" id="PTHR30560">
    <property type="entry name" value="TRIGGER FACTOR CHAPERONE AND PEPTIDYL-PROLYL CIS/TRANS ISOMERASE"/>
    <property type="match status" value="1"/>
</dbReference>
<dbReference type="GO" id="GO:0043022">
    <property type="term" value="F:ribosome binding"/>
    <property type="evidence" value="ECO:0007669"/>
    <property type="project" value="TreeGrafter"/>
</dbReference>
<evidence type="ECO:0000259" key="10">
    <source>
        <dbReference type="Pfam" id="PF05697"/>
    </source>
</evidence>
<dbReference type="InterPro" id="IPR008881">
    <property type="entry name" value="Trigger_fac_ribosome-bd_bac"/>
</dbReference>
<dbReference type="SUPFAM" id="SSF102735">
    <property type="entry name" value="Trigger factor ribosome-binding domain"/>
    <property type="match status" value="1"/>
</dbReference>
<evidence type="ECO:0000259" key="11">
    <source>
        <dbReference type="Pfam" id="PF05698"/>
    </source>
</evidence>
<dbReference type="InterPro" id="IPR005215">
    <property type="entry name" value="Trig_fac"/>
</dbReference>
<dbReference type="EC" id="5.2.1.8" evidence="4"/>
<evidence type="ECO:0000256" key="2">
    <source>
        <dbReference type="ARBA" id="ARBA00004496"/>
    </source>
</evidence>
<evidence type="ECO:0000313" key="13">
    <source>
        <dbReference type="Proteomes" id="UP000038055"/>
    </source>
</evidence>
<dbReference type="Proteomes" id="UP000038055">
    <property type="component" value="Unassembled WGS sequence"/>
</dbReference>
<dbReference type="InterPro" id="IPR027304">
    <property type="entry name" value="Trigger_fact/SurA_dom_sf"/>
</dbReference>
<keyword evidence="6" id="KW-0697">Rotamase</keyword>
<dbReference type="GO" id="GO:0043335">
    <property type="term" value="P:protein unfolding"/>
    <property type="evidence" value="ECO:0007669"/>
    <property type="project" value="TreeGrafter"/>
</dbReference>
<evidence type="ECO:0000256" key="5">
    <source>
        <dbReference type="ARBA" id="ARBA00016902"/>
    </source>
</evidence>
<dbReference type="EMBL" id="CDOD01000023">
    <property type="protein sequence ID" value="CEN35997.1"/>
    <property type="molecule type" value="Genomic_DNA"/>
</dbReference>
<dbReference type="PANTHER" id="PTHR30560:SF3">
    <property type="entry name" value="TRIGGER FACTOR-LIKE PROTEIN TIG, CHLOROPLASTIC"/>
    <property type="match status" value="1"/>
</dbReference>
<sequence>MNITKEQIDALNAVITVAIEKNDYADKVERVLTNYRKTANIPGFRKGHVPMGMVKKQYGKAVLFDEVNKLLQDSLNKYLVDEKLDILGHPLPKAKQDFNWDAEDFSFEFEIGLAPSFELDLKPAEGITRYEIGVEDEQVDKQVERIRKQFGKLISKGEVLNQNDIEITGTFFNEEKNIDNKATFKLEDVSEKNRKKFVGKKIGEQLQLKTKGLFEDVHSLMHYLKVSHDDAHDLNVEVTLTLEEVNVREEAELNQELFDKLFPAGEVTSEAQLRDKIRENSELQYTEQSNQHFLNEVTDYLVENTKFDLPAEFLKKWLRTAGEKELTEDEANKEYENSEKGLRYQLIEGKILTDNELHPTFEELKSFANTYIKNQMLQYGMPVEDETYVEGIVGKILQNREEVERINKQLVFNKLLEFYKQNVKINDKKVTFDEFIKEVYKTEEA</sequence>
<evidence type="ECO:0000256" key="6">
    <source>
        <dbReference type="ARBA" id="ARBA00023110"/>
    </source>
</evidence>
<feature type="domain" description="Trigger factor C-terminal" evidence="11">
    <location>
        <begin position="271"/>
        <end position="383"/>
    </location>
</feature>
<dbReference type="GO" id="GO:0044183">
    <property type="term" value="F:protein folding chaperone"/>
    <property type="evidence" value="ECO:0007669"/>
    <property type="project" value="TreeGrafter"/>
</dbReference>
<keyword evidence="8 12" id="KW-0413">Isomerase</keyword>